<dbReference type="InterPro" id="IPR043636">
    <property type="entry name" value="L1_RRM_dom"/>
</dbReference>
<name>A0A485P8D5_LYNPA</name>
<evidence type="ECO:0000259" key="1">
    <source>
        <dbReference type="Pfam" id="PF02994"/>
    </source>
</evidence>
<sequence length="74" mass="8657">MVIPEDKKTGTENIYKAIMADHFPSLGREIDIQIHEAKRTPKRLKLTRATLRHIVNDKDYFLFRDGDILGKYVD</sequence>
<accession>A0A485P8D5</accession>
<dbReference type="Proteomes" id="UP000386466">
    <property type="component" value="Unassembled WGS sequence"/>
</dbReference>
<dbReference type="Gene3D" id="3.30.70.1820">
    <property type="entry name" value="L1 transposable element, RRM domain"/>
    <property type="match status" value="1"/>
</dbReference>
<dbReference type="AlphaFoldDB" id="A0A485P8D5"/>
<evidence type="ECO:0000313" key="3">
    <source>
        <dbReference type="Proteomes" id="UP000386466"/>
    </source>
</evidence>
<gene>
    <name evidence="2" type="ORF">LYPA_23C001299</name>
</gene>
<keyword evidence="3" id="KW-1185">Reference proteome</keyword>
<evidence type="ECO:0000313" key="2">
    <source>
        <dbReference type="EMBL" id="VFV40937.1"/>
    </source>
</evidence>
<feature type="domain" description="L1 transposable element RRM" evidence="1">
    <location>
        <begin position="8"/>
        <end position="55"/>
    </location>
</feature>
<proteinExistence type="predicted"/>
<organism evidence="2 3">
    <name type="scientific">Lynx pardinus</name>
    <name type="common">Iberian lynx</name>
    <name type="synonym">Felis pardina</name>
    <dbReference type="NCBI Taxonomy" id="191816"/>
    <lineage>
        <taxon>Eukaryota</taxon>
        <taxon>Metazoa</taxon>
        <taxon>Chordata</taxon>
        <taxon>Craniata</taxon>
        <taxon>Vertebrata</taxon>
        <taxon>Euteleostomi</taxon>
        <taxon>Mammalia</taxon>
        <taxon>Eutheria</taxon>
        <taxon>Laurasiatheria</taxon>
        <taxon>Carnivora</taxon>
        <taxon>Feliformia</taxon>
        <taxon>Felidae</taxon>
        <taxon>Felinae</taxon>
        <taxon>Lynx</taxon>
    </lineage>
</organism>
<protein>
    <recommendedName>
        <fullName evidence="1">L1 transposable element RRM domain-containing protein</fullName>
    </recommendedName>
</protein>
<dbReference type="Pfam" id="PF02994">
    <property type="entry name" value="Transposase_22"/>
    <property type="match status" value="1"/>
</dbReference>
<reference evidence="2 3" key="1">
    <citation type="submission" date="2019-01" db="EMBL/GenBank/DDBJ databases">
        <authorList>
            <person name="Alioto T."/>
            <person name="Alioto T."/>
        </authorList>
    </citation>
    <scope>NUCLEOTIDE SEQUENCE [LARGE SCALE GENOMIC DNA]</scope>
</reference>
<dbReference type="EMBL" id="CAAGRJ010029563">
    <property type="protein sequence ID" value="VFV40937.1"/>
    <property type="molecule type" value="Genomic_DNA"/>
</dbReference>